<dbReference type="EMBL" id="FQZO01000006">
    <property type="protein sequence ID" value="SHJ64055.1"/>
    <property type="molecule type" value="Genomic_DNA"/>
</dbReference>
<reference evidence="1 2" key="1">
    <citation type="submission" date="2016-11" db="EMBL/GenBank/DDBJ databases">
        <authorList>
            <person name="Jaros S."/>
            <person name="Januszkiewicz K."/>
            <person name="Wedrychowicz H."/>
        </authorList>
    </citation>
    <scope>NUCLEOTIDE SEQUENCE [LARGE SCALE GENOMIC DNA]</scope>
    <source>
        <strain evidence="1 2">DSM 21864</strain>
    </source>
</reference>
<dbReference type="STRING" id="1121298.SAMN05444401_3543"/>
<organism evidence="1 2">
    <name type="scientific">Clostridium amylolyticum</name>
    <dbReference type="NCBI Taxonomy" id="1121298"/>
    <lineage>
        <taxon>Bacteria</taxon>
        <taxon>Bacillati</taxon>
        <taxon>Bacillota</taxon>
        <taxon>Clostridia</taxon>
        <taxon>Eubacteriales</taxon>
        <taxon>Clostridiaceae</taxon>
        <taxon>Clostridium</taxon>
    </lineage>
</organism>
<evidence type="ECO:0008006" key="3">
    <source>
        <dbReference type="Google" id="ProtNLM"/>
    </source>
</evidence>
<protein>
    <recommendedName>
        <fullName evidence="3">Phage major tail protein, phi13 family</fullName>
    </recommendedName>
</protein>
<accession>A0A1M6KYL3</accession>
<gene>
    <name evidence="1" type="ORF">SAMN05444401_3543</name>
</gene>
<keyword evidence="2" id="KW-1185">Reference proteome</keyword>
<dbReference type="AlphaFoldDB" id="A0A1M6KYL3"/>
<evidence type="ECO:0000313" key="1">
    <source>
        <dbReference type="EMBL" id="SHJ64055.1"/>
    </source>
</evidence>
<dbReference type="OrthoDB" id="2863311at2"/>
<name>A0A1M6KYL3_9CLOT</name>
<evidence type="ECO:0000313" key="2">
    <source>
        <dbReference type="Proteomes" id="UP000184080"/>
    </source>
</evidence>
<dbReference type="RefSeq" id="WP_073009801.1">
    <property type="nucleotide sequence ID" value="NZ_FQZO01000006.1"/>
</dbReference>
<proteinExistence type="predicted"/>
<sequence length="190" mass="21264">MATEIKEFDPMRIKNASIQVKDKQAMKFGCIGSVEGETEMRTVTKKCEGVITKSKSMPLQHNLTLSGFVPIDVYREVFGIKNEGLKKGVYAYSMDSKGSNFILTADVIDDFEDIVKLIAFPNVSSATGLKFTVDNDADEVAYMELEFTAMPDEARNFYYEAFKSEVEESVATAWHTNFNYELVKSTTPGV</sequence>
<dbReference type="Proteomes" id="UP000184080">
    <property type="component" value="Unassembled WGS sequence"/>
</dbReference>